<dbReference type="GO" id="GO:0005886">
    <property type="term" value="C:plasma membrane"/>
    <property type="evidence" value="ECO:0007669"/>
    <property type="project" value="UniProtKB-SubCell"/>
</dbReference>
<dbReference type="RefSeq" id="WP_124553075.1">
    <property type="nucleotide sequence ID" value="NZ_CP033953.1"/>
</dbReference>
<evidence type="ECO:0000256" key="8">
    <source>
        <dbReference type="ARBA" id="ARBA00022519"/>
    </source>
</evidence>
<dbReference type="Gene3D" id="1.20.1300.10">
    <property type="entry name" value="Fumarate reductase/succinate dehydrogenase, transmembrane subunit"/>
    <property type="match status" value="1"/>
</dbReference>
<dbReference type="OrthoDB" id="5612767at2"/>
<keyword evidence="14 17" id="KW-1133">Transmembrane helix</keyword>
<feature type="transmembrane region" description="Helical" evidence="17">
    <location>
        <begin position="55"/>
        <end position="74"/>
    </location>
</feature>
<dbReference type="PANTHER" id="PTHR38689:SF1">
    <property type="entry name" value="SUCCINATE DEHYDROGENASE HYDROPHOBIC MEMBRANE ANCHOR SUBUNIT"/>
    <property type="match status" value="1"/>
</dbReference>
<dbReference type="PANTHER" id="PTHR38689">
    <property type="entry name" value="SUCCINATE DEHYDROGENASE HYDROPHOBIC MEMBRANE ANCHOR SUBUNIT"/>
    <property type="match status" value="1"/>
</dbReference>
<feature type="transmembrane region" description="Helical" evidence="17">
    <location>
        <begin position="95"/>
        <end position="113"/>
    </location>
</feature>
<dbReference type="GO" id="GO:0009055">
    <property type="term" value="F:electron transfer activity"/>
    <property type="evidence" value="ECO:0007669"/>
    <property type="project" value="TreeGrafter"/>
</dbReference>
<dbReference type="InterPro" id="IPR034804">
    <property type="entry name" value="SQR/QFR_C/D"/>
</dbReference>
<evidence type="ECO:0000256" key="4">
    <source>
        <dbReference type="ARBA" id="ARBA00005163"/>
    </source>
</evidence>
<keyword evidence="6" id="KW-0813">Transport</keyword>
<comment type="subcellular location">
    <subcellularLocation>
        <location evidence="3">Cell inner membrane</location>
        <topology evidence="3">Multi-pass membrane protein</topology>
    </subcellularLocation>
</comment>
<evidence type="ECO:0000256" key="15">
    <source>
        <dbReference type="ARBA" id="ARBA00023004"/>
    </source>
</evidence>
<keyword evidence="16 17" id="KW-0472">Membrane</keyword>
<keyword evidence="13" id="KW-0249">Electron transport</keyword>
<evidence type="ECO:0000256" key="5">
    <source>
        <dbReference type="ARBA" id="ARBA00019425"/>
    </source>
</evidence>
<organism evidence="18 19">
    <name type="scientific">Methylophilus methylotrophus</name>
    <name type="common">Bacterium W3A1</name>
    <dbReference type="NCBI Taxonomy" id="17"/>
    <lineage>
        <taxon>Bacteria</taxon>
        <taxon>Pseudomonadati</taxon>
        <taxon>Pseudomonadota</taxon>
        <taxon>Betaproteobacteria</taxon>
        <taxon>Nitrosomonadales</taxon>
        <taxon>Methylophilaceae</taxon>
        <taxon>Methylophilus</taxon>
    </lineage>
</organism>
<dbReference type="SUPFAM" id="SSF81343">
    <property type="entry name" value="Fumarate reductase respiratory complex transmembrane subunits"/>
    <property type="match status" value="1"/>
</dbReference>
<reference evidence="18 19" key="1">
    <citation type="submission" date="2018-09" db="EMBL/GenBank/DDBJ databases">
        <title>Metagenome Assembled Genomes from an Advanced Water Purification Facility.</title>
        <authorList>
            <person name="Stamps B.W."/>
            <person name="Spear J.R."/>
        </authorList>
    </citation>
    <scope>NUCLEOTIDE SEQUENCE [LARGE SCALE GENOMIC DNA]</scope>
    <source>
        <strain evidence="18">Bin_42_2</strain>
    </source>
</reference>
<name>A0A5C7WLX9_METME</name>
<evidence type="ECO:0000256" key="16">
    <source>
        <dbReference type="ARBA" id="ARBA00023136"/>
    </source>
</evidence>
<dbReference type="STRING" id="1122236.GCA_000378225_00011"/>
<keyword evidence="12" id="KW-0479">Metal-binding</keyword>
<evidence type="ECO:0000256" key="1">
    <source>
        <dbReference type="ARBA" id="ARBA00001971"/>
    </source>
</evidence>
<sequence>MLLELLTAKYPGMRRWLTQRLCAVSMALVLVLFWIRVVWLSPQGYSDWLAVFAPLWWRLLMVWFFGCMLLHAWLGVRDVLRDYVPQLGVRAGLQWLVNLAVWGNALAVVWILFGMDF</sequence>
<feature type="transmembrane region" description="Helical" evidence="17">
    <location>
        <begin position="21"/>
        <end position="40"/>
    </location>
</feature>
<keyword evidence="9" id="KW-0816">Tricarboxylic acid cycle</keyword>
<dbReference type="GO" id="GO:0017004">
    <property type="term" value="P:cytochrome complex assembly"/>
    <property type="evidence" value="ECO:0007669"/>
    <property type="project" value="TreeGrafter"/>
</dbReference>
<gene>
    <name evidence="18" type="primary">sdhD</name>
    <name evidence="18" type="ORF">E6Q51_01320</name>
</gene>
<evidence type="ECO:0000256" key="10">
    <source>
        <dbReference type="ARBA" id="ARBA00022617"/>
    </source>
</evidence>
<dbReference type="GO" id="GO:0046872">
    <property type="term" value="F:metal ion binding"/>
    <property type="evidence" value="ECO:0007669"/>
    <property type="project" value="UniProtKB-KW"/>
</dbReference>
<evidence type="ECO:0000256" key="2">
    <source>
        <dbReference type="ARBA" id="ARBA00004050"/>
    </source>
</evidence>
<evidence type="ECO:0000313" key="18">
    <source>
        <dbReference type="EMBL" id="TXI38346.1"/>
    </source>
</evidence>
<evidence type="ECO:0000256" key="14">
    <source>
        <dbReference type="ARBA" id="ARBA00022989"/>
    </source>
</evidence>
<evidence type="ECO:0000256" key="11">
    <source>
        <dbReference type="ARBA" id="ARBA00022692"/>
    </source>
</evidence>
<evidence type="ECO:0000256" key="7">
    <source>
        <dbReference type="ARBA" id="ARBA00022475"/>
    </source>
</evidence>
<evidence type="ECO:0000313" key="19">
    <source>
        <dbReference type="Proteomes" id="UP000321374"/>
    </source>
</evidence>
<dbReference type="GO" id="GO:0006099">
    <property type="term" value="P:tricarboxylic acid cycle"/>
    <property type="evidence" value="ECO:0007669"/>
    <property type="project" value="UniProtKB-UniPathway"/>
</dbReference>
<dbReference type="AlphaFoldDB" id="A0A5C7WLX9"/>
<comment type="cofactor">
    <cofactor evidence="1">
        <name>heme</name>
        <dbReference type="ChEBI" id="CHEBI:30413"/>
    </cofactor>
</comment>
<proteinExistence type="predicted"/>
<dbReference type="Pfam" id="PF01127">
    <property type="entry name" value="Sdh_cyt"/>
    <property type="match status" value="1"/>
</dbReference>
<keyword evidence="8" id="KW-0997">Cell inner membrane</keyword>
<evidence type="ECO:0000256" key="17">
    <source>
        <dbReference type="SAM" id="Phobius"/>
    </source>
</evidence>
<dbReference type="GO" id="GO:0020037">
    <property type="term" value="F:heme binding"/>
    <property type="evidence" value="ECO:0007669"/>
    <property type="project" value="InterPro"/>
</dbReference>
<evidence type="ECO:0000256" key="13">
    <source>
        <dbReference type="ARBA" id="ARBA00022982"/>
    </source>
</evidence>
<accession>A0A5C7WLX9</accession>
<evidence type="ECO:0000256" key="9">
    <source>
        <dbReference type="ARBA" id="ARBA00022532"/>
    </source>
</evidence>
<comment type="function">
    <text evidence="2">Membrane-anchoring subunit of succinate dehydrogenase (SDH).</text>
</comment>
<dbReference type="NCBIfam" id="TIGR02968">
    <property type="entry name" value="succ_dehyd_anc"/>
    <property type="match status" value="1"/>
</dbReference>
<keyword evidence="10" id="KW-0349">Heme</keyword>
<evidence type="ECO:0000256" key="6">
    <source>
        <dbReference type="ARBA" id="ARBA00022448"/>
    </source>
</evidence>
<comment type="caution">
    <text evidence="18">The sequence shown here is derived from an EMBL/GenBank/DDBJ whole genome shotgun (WGS) entry which is preliminary data.</text>
</comment>
<keyword evidence="11 17" id="KW-0812">Transmembrane</keyword>
<keyword evidence="7" id="KW-1003">Cell membrane</keyword>
<dbReference type="Proteomes" id="UP000321374">
    <property type="component" value="Unassembled WGS sequence"/>
</dbReference>
<evidence type="ECO:0000256" key="12">
    <source>
        <dbReference type="ARBA" id="ARBA00022723"/>
    </source>
</evidence>
<dbReference type="InterPro" id="IPR000701">
    <property type="entry name" value="SuccDH_FuR_B_TM-su"/>
</dbReference>
<comment type="pathway">
    <text evidence="4">Carbohydrate metabolism; tricarboxylic acid cycle.</text>
</comment>
<dbReference type="InterPro" id="IPR014312">
    <property type="entry name" value="Succ_DH_anchor"/>
</dbReference>
<dbReference type="EMBL" id="SSGG01000023">
    <property type="protein sequence ID" value="TXI38346.1"/>
    <property type="molecule type" value="Genomic_DNA"/>
</dbReference>
<dbReference type="UniPathway" id="UPA00223"/>
<protein>
    <recommendedName>
        <fullName evidence="5">Succinate dehydrogenase hydrophobic membrane anchor subunit</fullName>
    </recommendedName>
</protein>
<evidence type="ECO:0000256" key="3">
    <source>
        <dbReference type="ARBA" id="ARBA00004429"/>
    </source>
</evidence>
<keyword evidence="15" id="KW-0408">Iron</keyword>